<proteinExistence type="predicted"/>
<dbReference type="GO" id="GO:0071897">
    <property type="term" value="P:DNA biosynthetic process"/>
    <property type="evidence" value="ECO:0007669"/>
    <property type="project" value="UniProtKB-ARBA"/>
</dbReference>
<dbReference type="SUPFAM" id="SSF56672">
    <property type="entry name" value="DNA/RNA polymerases"/>
    <property type="match status" value="1"/>
</dbReference>
<evidence type="ECO:0000256" key="1">
    <source>
        <dbReference type="SAM" id="MobiDB-lite"/>
    </source>
</evidence>
<dbReference type="OrthoDB" id="6783748at2759"/>
<name>A0A8X6I5C4_NEPPI</name>
<sequence>MSPSQHPADQDKTALVCPFGKYHFLRMTFGVKYAPTTFPKVIDLMNCQFLKTLGLYQLSRENASRRKHKADSTPRHHRRCL</sequence>
<gene>
    <name evidence="2" type="ORF">NPIL_655081</name>
</gene>
<dbReference type="Proteomes" id="UP000887013">
    <property type="component" value="Unassembled WGS sequence"/>
</dbReference>
<keyword evidence="3" id="KW-1185">Reference proteome</keyword>
<dbReference type="EMBL" id="BMAW01087691">
    <property type="protein sequence ID" value="GFS31007.1"/>
    <property type="molecule type" value="Genomic_DNA"/>
</dbReference>
<evidence type="ECO:0000313" key="2">
    <source>
        <dbReference type="EMBL" id="GFS31007.1"/>
    </source>
</evidence>
<comment type="caution">
    <text evidence="2">The sequence shown here is derived from an EMBL/GenBank/DDBJ whole genome shotgun (WGS) entry which is preliminary data.</text>
</comment>
<dbReference type="InterPro" id="IPR043128">
    <property type="entry name" value="Rev_trsase/Diguanyl_cyclase"/>
</dbReference>
<feature type="compositionally biased region" description="Basic residues" evidence="1">
    <location>
        <begin position="65"/>
        <end position="81"/>
    </location>
</feature>
<organism evidence="2 3">
    <name type="scientific">Nephila pilipes</name>
    <name type="common">Giant wood spider</name>
    <name type="synonym">Nephila maculata</name>
    <dbReference type="NCBI Taxonomy" id="299642"/>
    <lineage>
        <taxon>Eukaryota</taxon>
        <taxon>Metazoa</taxon>
        <taxon>Ecdysozoa</taxon>
        <taxon>Arthropoda</taxon>
        <taxon>Chelicerata</taxon>
        <taxon>Arachnida</taxon>
        <taxon>Araneae</taxon>
        <taxon>Araneomorphae</taxon>
        <taxon>Entelegynae</taxon>
        <taxon>Araneoidea</taxon>
        <taxon>Nephilidae</taxon>
        <taxon>Nephila</taxon>
    </lineage>
</organism>
<dbReference type="Gene3D" id="3.10.10.10">
    <property type="entry name" value="HIV Type 1 Reverse Transcriptase, subunit A, domain 1"/>
    <property type="match status" value="1"/>
</dbReference>
<feature type="region of interest" description="Disordered" evidence="1">
    <location>
        <begin position="61"/>
        <end position="81"/>
    </location>
</feature>
<dbReference type="InterPro" id="IPR043502">
    <property type="entry name" value="DNA/RNA_pol_sf"/>
</dbReference>
<dbReference type="Gene3D" id="3.30.70.270">
    <property type="match status" value="1"/>
</dbReference>
<dbReference type="AlphaFoldDB" id="A0A8X6I5C4"/>
<accession>A0A8X6I5C4</accession>
<evidence type="ECO:0000313" key="3">
    <source>
        <dbReference type="Proteomes" id="UP000887013"/>
    </source>
</evidence>
<protein>
    <submittedName>
        <fullName evidence="2">Uncharacterized protein</fullName>
    </submittedName>
</protein>
<reference evidence="2" key="1">
    <citation type="submission" date="2020-08" db="EMBL/GenBank/DDBJ databases">
        <title>Multicomponent nature underlies the extraordinary mechanical properties of spider dragline silk.</title>
        <authorList>
            <person name="Kono N."/>
            <person name="Nakamura H."/>
            <person name="Mori M."/>
            <person name="Yoshida Y."/>
            <person name="Ohtoshi R."/>
            <person name="Malay A.D."/>
            <person name="Moran D.A.P."/>
            <person name="Tomita M."/>
            <person name="Numata K."/>
            <person name="Arakawa K."/>
        </authorList>
    </citation>
    <scope>NUCLEOTIDE SEQUENCE</scope>
</reference>